<feature type="transmembrane region" description="Helical" evidence="1">
    <location>
        <begin position="6"/>
        <end position="27"/>
    </location>
</feature>
<keyword evidence="3" id="KW-1185">Reference proteome</keyword>
<dbReference type="Proteomes" id="UP001497497">
    <property type="component" value="Unassembled WGS sequence"/>
</dbReference>
<comment type="caution">
    <text evidence="2">The sequence shown here is derived from an EMBL/GenBank/DDBJ whole genome shotgun (WGS) entry which is preliminary data.</text>
</comment>
<sequence length="125" mass="14538">MVEIITIETIPLIFAMILVVPFTFEIIRAIVEDKLDFDVVINLTLLRLIELFIAVLIFPTSLMYILVFCCYRILVEALGIAFRVVDYWSAPRIFERLYYYVTCVIVYLAVLIGLIIFIKFVAKAF</sequence>
<organism evidence="2 3">
    <name type="scientific">Lymnaea stagnalis</name>
    <name type="common">Great pond snail</name>
    <name type="synonym">Helix stagnalis</name>
    <dbReference type="NCBI Taxonomy" id="6523"/>
    <lineage>
        <taxon>Eukaryota</taxon>
        <taxon>Metazoa</taxon>
        <taxon>Spiralia</taxon>
        <taxon>Lophotrochozoa</taxon>
        <taxon>Mollusca</taxon>
        <taxon>Gastropoda</taxon>
        <taxon>Heterobranchia</taxon>
        <taxon>Euthyneura</taxon>
        <taxon>Panpulmonata</taxon>
        <taxon>Hygrophila</taxon>
        <taxon>Lymnaeoidea</taxon>
        <taxon>Lymnaeidae</taxon>
        <taxon>Lymnaea</taxon>
    </lineage>
</organism>
<protein>
    <submittedName>
        <fullName evidence="2">Uncharacterized protein</fullName>
    </submittedName>
</protein>
<gene>
    <name evidence="2" type="ORF">GSLYS_00018462001</name>
</gene>
<keyword evidence="1" id="KW-0812">Transmembrane</keyword>
<proteinExistence type="predicted"/>
<feature type="transmembrane region" description="Helical" evidence="1">
    <location>
        <begin position="97"/>
        <end position="122"/>
    </location>
</feature>
<name>A0AAV2IGS8_LYMST</name>
<keyword evidence="1" id="KW-1133">Transmembrane helix</keyword>
<evidence type="ECO:0000313" key="2">
    <source>
        <dbReference type="EMBL" id="CAL1544979.1"/>
    </source>
</evidence>
<evidence type="ECO:0000256" key="1">
    <source>
        <dbReference type="SAM" id="Phobius"/>
    </source>
</evidence>
<evidence type="ECO:0000313" key="3">
    <source>
        <dbReference type="Proteomes" id="UP001497497"/>
    </source>
</evidence>
<dbReference type="EMBL" id="CAXITT010000664">
    <property type="protein sequence ID" value="CAL1544979.1"/>
    <property type="molecule type" value="Genomic_DNA"/>
</dbReference>
<dbReference type="AlphaFoldDB" id="A0AAV2IGS8"/>
<keyword evidence="1" id="KW-0472">Membrane</keyword>
<feature type="transmembrane region" description="Helical" evidence="1">
    <location>
        <begin position="64"/>
        <end position="85"/>
    </location>
</feature>
<accession>A0AAV2IGS8</accession>
<reference evidence="2 3" key="1">
    <citation type="submission" date="2024-04" db="EMBL/GenBank/DDBJ databases">
        <authorList>
            <consortium name="Genoscope - CEA"/>
            <person name="William W."/>
        </authorList>
    </citation>
    <scope>NUCLEOTIDE SEQUENCE [LARGE SCALE GENOMIC DNA]</scope>
</reference>